<dbReference type="GO" id="GO:0016780">
    <property type="term" value="F:phosphotransferase activity, for other substituted phosphate groups"/>
    <property type="evidence" value="ECO:0007669"/>
    <property type="project" value="InterPro"/>
</dbReference>
<evidence type="ECO:0000256" key="3">
    <source>
        <dbReference type="SAM" id="Phobius"/>
    </source>
</evidence>
<feature type="transmembrane region" description="Helical" evidence="3">
    <location>
        <begin position="88"/>
        <end position="105"/>
    </location>
</feature>
<protein>
    <submittedName>
        <fullName evidence="4">CDP-alcohol phosphatidyltransferase family protein</fullName>
    </submittedName>
</protein>
<dbReference type="OrthoDB" id="9790577at2"/>
<dbReference type="PROSITE" id="PS00379">
    <property type="entry name" value="CDP_ALCOHOL_P_TRANSF"/>
    <property type="match status" value="1"/>
</dbReference>
<dbReference type="InterPro" id="IPR000462">
    <property type="entry name" value="CDP-OH_P_trans"/>
</dbReference>
<accession>A0A6N9PYG8</accession>
<dbReference type="GO" id="GO:0016020">
    <property type="term" value="C:membrane"/>
    <property type="evidence" value="ECO:0007669"/>
    <property type="project" value="InterPro"/>
</dbReference>
<feature type="transmembrane region" description="Helical" evidence="3">
    <location>
        <begin position="46"/>
        <end position="67"/>
    </location>
</feature>
<dbReference type="Proteomes" id="UP000448943">
    <property type="component" value="Unassembled WGS sequence"/>
</dbReference>
<dbReference type="EMBL" id="SIJB01000005">
    <property type="protein sequence ID" value="NBI27665.1"/>
    <property type="molecule type" value="Genomic_DNA"/>
</dbReference>
<dbReference type="Pfam" id="PF01066">
    <property type="entry name" value="CDP-OH_P_transf"/>
    <property type="match status" value="1"/>
</dbReference>
<organism evidence="4 5">
    <name type="scientific">Chengkuizengella marina</name>
    <dbReference type="NCBI Taxonomy" id="2507566"/>
    <lineage>
        <taxon>Bacteria</taxon>
        <taxon>Bacillati</taxon>
        <taxon>Bacillota</taxon>
        <taxon>Bacilli</taxon>
        <taxon>Bacillales</taxon>
        <taxon>Paenibacillaceae</taxon>
        <taxon>Chengkuizengella</taxon>
    </lineage>
</organism>
<comment type="similarity">
    <text evidence="2">Belongs to the CDP-alcohol phosphatidyltransferase class-I family.</text>
</comment>
<comment type="caution">
    <text evidence="4">The sequence shown here is derived from an EMBL/GenBank/DDBJ whole genome shotgun (WGS) entry which is preliminary data.</text>
</comment>
<keyword evidence="3" id="KW-0472">Membrane</keyword>
<feature type="transmembrane region" description="Helical" evidence="3">
    <location>
        <begin position="154"/>
        <end position="177"/>
    </location>
</feature>
<feature type="transmembrane region" description="Helical" evidence="3">
    <location>
        <begin position="21"/>
        <end position="40"/>
    </location>
</feature>
<name>A0A6N9PYG8_9BACL</name>
<dbReference type="InterPro" id="IPR043130">
    <property type="entry name" value="CDP-OH_PTrfase_TM_dom"/>
</dbReference>
<proteinExistence type="inferred from homology"/>
<dbReference type="AlphaFoldDB" id="A0A6N9PYG8"/>
<reference evidence="4 5" key="1">
    <citation type="submission" date="2019-01" db="EMBL/GenBank/DDBJ databases">
        <title>Chengkuizengella sp. nov., isolated from deep-sea sediment of East Pacific Ocean.</title>
        <authorList>
            <person name="Yang J."/>
            <person name="Lai Q."/>
            <person name="Shao Z."/>
        </authorList>
    </citation>
    <scope>NUCLEOTIDE SEQUENCE [LARGE SCALE GENOMIC DNA]</scope>
    <source>
        <strain evidence="4 5">YPA3-1-1</strain>
    </source>
</reference>
<evidence type="ECO:0000256" key="2">
    <source>
        <dbReference type="RuleBase" id="RU003750"/>
    </source>
</evidence>
<dbReference type="RefSeq" id="WP_160643840.1">
    <property type="nucleotide sequence ID" value="NZ_SIJB01000005.1"/>
</dbReference>
<feature type="transmembrane region" description="Helical" evidence="3">
    <location>
        <begin position="111"/>
        <end position="133"/>
    </location>
</feature>
<sequence length="195" mass="22052">MLDTHARHIVQPVINQTAKSFLNLGLTANQVTWIAFMIGISSGIFIYFHFFVISVILLWVSGFLDAVDGSMAREEKKTTAWGTVMDITFDRIVELSVIIGLAIIFPEAQFVLLLLTASIVFSMTVFLTVGALSEKKGIKSFYYQAGLAERTEGFILFSFMILLNDWLIWITLLFFIVEMITGLQRLLEARKILKD</sequence>
<dbReference type="GO" id="GO:0008654">
    <property type="term" value="P:phospholipid biosynthetic process"/>
    <property type="evidence" value="ECO:0007669"/>
    <property type="project" value="InterPro"/>
</dbReference>
<gene>
    <name evidence="4" type="ORF">ERL59_01650</name>
</gene>
<evidence type="ECO:0000313" key="4">
    <source>
        <dbReference type="EMBL" id="NBI27665.1"/>
    </source>
</evidence>
<dbReference type="Gene3D" id="1.20.120.1760">
    <property type="match status" value="1"/>
</dbReference>
<keyword evidence="3" id="KW-1133">Transmembrane helix</keyword>
<keyword evidence="5" id="KW-1185">Reference proteome</keyword>
<evidence type="ECO:0000256" key="1">
    <source>
        <dbReference type="ARBA" id="ARBA00022679"/>
    </source>
</evidence>
<evidence type="ECO:0000313" key="5">
    <source>
        <dbReference type="Proteomes" id="UP000448943"/>
    </source>
</evidence>
<keyword evidence="3" id="KW-0812">Transmembrane</keyword>
<dbReference type="InterPro" id="IPR048254">
    <property type="entry name" value="CDP_ALCOHOL_P_TRANSF_CS"/>
</dbReference>
<keyword evidence="1 2" id="KW-0808">Transferase</keyword>